<evidence type="ECO:0000313" key="3">
    <source>
        <dbReference type="WBParaSite" id="maker-unitig_20918-snap-gene-0.2-mRNA-1"/>
    </source>
</evidence>
<feature type="region of interest" description="Disordered" evidence="1">
    <location>
        <begin position="82"/>
        <end position="206"/>
    </location>
</feature>
<dbReference type="Proteomes" id="UP000095280">
    <property type="component" value="Unplaced"/>
</dbReference>
<dbReference type="AlphaFoldDB" id="A0A1I8F547"/>
<evidence type="ECO:0000313" key="2">
    <source>
        <dbReference type="Proteomes" id="UP000095280"/>
    </source>
</evidence>
<organism evidence="2 3">
    <name type="scientific">Macrostomum lignano</name>
    <dbReference type="NCBI Taxonomy" id="282301"/>
    <lineage>
        <taxon>Eukaryota</taxon>
        <taxon>Metazoa</taxon>
        <taxon>Spiralia</taxon>
        <taxon>Lophotrochozoa</taxon>
        <taxon>Platyhelminthes</taxon>
        <taxon>Rhabditophora</taxon>
        <taxon>Macrostomorpha</taxon>
        <taxon>Macrostomida</taxon>
        <taxon>Macrostomidae</taxon>
        <taxon>Macrostomum</taxon>
    </lineage>
</organism>
<reference evidence="3" key="1">
    <citation type="submission" date="2016-11" db="UniProtKB">
        <authorList>
            <consortium name="WormBaseParasite"/>
        </authorList>
    </citation>
    <scope>IDENTIFICATION</scope>
</reference>
<accession>A0A1I8F547</accession>
<feature type="compositionally biased region" description="Low complexity" evidence="1">
    <location>
        <begin position="106"/>
        <end position="141"/>
    </location>
</feature>
<keyword evidence="2" id="KW-1185">Reference proteome</keyword>
<proteinExistence type="predicted"/>
<sequence>MSQSRAAAQQAGEGAACVAADGRGELCAGAVFPALKSGEGKFSGDRRLALQQLSPWPRAHRRLPRRGNAESLRRWIFRSPLPAEPPRATVDTAADAATPHRPPAPANMEKAAEAAEAAEAATPVPRTSAQQQPQLVAAVPVTRGVSGGRQQRPAAALAANAGKMTWSKQRVRKSRRKSGDSSSEYTSFAKRAAGVARPSAPGTRKW</sequence>
<evidence type="ECO:0000256" key="1">
    <source>
        <dbReference type="SAM" id="MobiDB-lite"/>
    </source>
</evidence>
<name>A0A1I8F547_9PLAT</name>
<dbReference type="WBParaSite" id="maker-unitig_20918-snap-gene-0.2-mRNA-1">
    <property type="protein sequence ID" value="maker-unitig_20918-snap-gene-0.2-mRNA-1"/>
    <property type="gene ID" value="maker-unitig_20918-snap-gene-0.2"/>
</dbReference>
<protein>
    <submittedName>
        <fullName evidence="3">Uncharacterized protein</fullName>
    </submittedName>
</protein>
<feature type="compositionally biased region" description="Low complexity" evidence="1">
    <location>
        <begin position="88"/>
        <end position="97"/>
    </location>
</feature>